<evidence type="ECO:0000256" key="3">
    <source>
        <dbReference type="ARBA" id="ARBA00022670"/>
    </source>
</evidence>
<keyword evidence="3 6" id="KW-0645">Protease</keyword>
<dbReference type="InterPro" id="IPR036005">
    <property type="entry name" value="Creatinase/aminopeptidase-like"/>
</dbReference>
<reference evidence="9" key="1">
    <citation type="journal article" date="2022" name="bioRxiv">
        <title>Thiovibrio frasassiensisgen. nov., sp. nov., an autotrophic, elemental sulfur disproportionating bacterium isolated from sulfidic karst sediment, and proposal of Thiovibrionaceae fam. nov.</title>
        <authorList>
            <person name="Aronson H."/>
            <person name="Thomas C."/>
            <person name="Bhattacharyya M."/>
            <person name="Eckstein S."/>
            <person name="Jensen S."/>
            <person name="Barco R."/>
            <person name="Macalady J."/>
            <person name="Amend J."/>
        </authorList>
    </citation>
    <scope>NUCLEOTIDE SEQUENCE</scope>
    <source>
        <strain evidence="9">RS19-109</strain>
    </source>
</reference>
<dbReference type="PANTHER" id="PTHR43330:SF27">
    <property type="entry name" value="METHIONINE AMINOPEPTIDASE"/>
    <property type="match status" value="1"/>
</dbReference>
<evidence type="ECO:0000256" key="2">
    <source>
        <dbReference type="ARBA" id="ARBA00022438"/>
    </source>
</evidence>
<name>A0A9X4MNL3_9BACT</name>
<dbReference type="PANTHER" id="PTHR43330">
    <property type="entry name" value="METHIONINE AMINOPEPTIDASE"/>
    <property type="match status" value="1"/>
</dbReference>
<dbReference type="SUPFAM" id="SSF55920">
    <property type="entry name" value="Creatinase/aminopeptidase"/>
    <property type="match status" value="1"/>
</dbReference>
<evidence type="ECO:0000256" key="1">
    <source>
        <dbReference type="ARBA" id="ARBA00002521"/>
    </source>
</evidence>
<feature type="binding site" evidence="6">
    <location>
        <position position="107"/>
    </location>
    <ligand>
        <name>a divalent metal cation</name>
        <dbReference type="ChEBI" id="CHEBI:60240"/>
        <label>1</label>
    </ligand>
</feature>
<dbReference type="GO" id="GO:0005829">
    <property type="term" value="C:cytosol"/>
    <property type="evidence" value="ECO:0007669"/>
    <property type="project" value="TreeGrafter"/>
</dbReference>
<evidence type="ECO:0000256" key="4">
    <source>
        <dbReference type="ARBA" id="ARBA00022723"/>
    </source>
</evidence>
<evidence type="ECO:0000256" key="6">
    <source>
        <dbReference type="HAMAP-Rule" id="MF_01974"/>
    </source>
</evidence>
<comment type="subunit">
    <text evidence="6">Monomer.</text>
</comment>
<comment type="caution">
    <text evidence="9">The sequence shown here is derived from an EMBL/GenBank/DDBJ whole genome shotgun (WGS) entry which is preliminary data.</text>
</comment>
<feature type="binding site" evidence="6">
    <location>
        <position position="234"/>
    </location>
    <ligand>
        <name>a divalent metal cation</name>
        <dbReference type="ChEBI" id="CHEBI:60240"/>
        <label>2</label>
        <note>catalytic</note>
    </ligand>
</feature>
<feature type="binding site" evidence="6">
    <location>
        <position position="177"/>
    </location>
    <ligand>
        <name>substrate</name>
    </ligand>
</feature>
<feature type="binding site" evidence="6">
    <location>
        <position position="96"/>
    </location>
    <ligand>
        <name>a divalent metal cation</name>
        <dbReference type="ChEBI" id="CHEBI:60240"/>
        <label>1</label>
    </ligand>
</feature>
<dbReference type="GO" id="GO:0004239">
    <property type="term" value="F:initiator methionyl aminopeptidase activity"/>
    <property type="evidence" value="ECO:0007669"/>
    <property type="project" value="UniProtKB-UniRule"/>
</dbReference>
<feature type="domain" description="Peptidase M24" evidence="8">
    <location>
        <begin position="12"/>
        <end position="241"/>
    </location>
</feature>
<evidence type="ECO:0000313" key="9">
    <source>
        <dbReference type="EMBL" id="MDG4475967.1"/>
    </source>
</evidence>
<feature type="binding site" evidence="6">
    <location>
        <position position="78"/>
    </location>
    <ligand>
        <name>substrate</name>
    </ligand>
</feature>
<evidence type="ECO:0000259" key="8">
    <source>
        <dbReference type="Pfam" id="PF00557"/>
    </source>
</evidence>
<dbReference type="HAMAP" id="MF_01974">
    <property type="entry name" value="MetAP_1"/>
    <property type="match status" value="1"/>
</dbReference>
<sequence>MAIILKSPREIELLREANQIVARTLALLTEKLEVGCSTFFLDTLAEKYCRECGAEPAFKGYRGFPGSLCVSINEQVVHGIPSKKVIVKDGDIVSIDFGVKYKGYYGDAAVSLPVGKVASERLTLLEVTRAALYKGIAQAIPGNRINDISQAVQEHVEEHGFSVVRQFVGHGIGSQLHEAPEIPNYARAERTPKLLPGMVLAIEPMVNLGTHAVDVLRDGWTVVTRDRKISAHFEHSIAVTEGAPLILSELSV</sequence>
<protein>
    <recommendedName>
        <fullName evidence="6 7">Methionine aminopeptidase</fullName>
        <shortName evidence="6">MAP</shortName>
        <shortName evidence="6">MetAP</shortName>
        <ecNumber evidence="6 7">3.4.11.18</ecNumber>
    </recommendedName>
    <alternativeName>
        <fullName evidence="6">Peptidase M</fullName>
    </alternativeName>
</protein>
<proteinExistence type="inferred from homology"/>
<dbReference type="GO" id="GO:0046872">
    <property type="term" value="F:metal ion binding"/>
    <property type="evidence" value="ECO:0007669"/>
    <property type="project" value="UniProtKB-UniRule"/>
</dbReference>
<keyword evidence="5 6" id="KW-0378">Hydrolase</keyword>
<feature type="binding site" evidence="6">
    <location>
        <position position="203"/>
    </location>
    <ligand>
        <name>a divalent metal cation</name>
        <dbReference type="ChEBI" id="CHEBI:60240"/>
        <label>2</label>
        <note>catalytic</note>
    </ligand>
</feature>
<dbReference type="Gene3D" id="3.90.230.10">
    <property type="entry name" value="Creatinase/methionine aminopeptidase superfamily"/>
    <property type="match status" value="1"/>
</dbReference>
<gene>
    <name evidence="6 9" type="primary">map</name>
    <name evidence="9" type="ORF">OLX77_07330</name>
</gene>
<reference evidence="9" key="2">
    <citation type="submission" date="2022-10" db="EMBL/GenBank/DDBJ databases">
        <authorList>
            <person name="Aronson H.S."/>
        </authorList>
    </citation>
    <scope>NUCLEOTIDE SEQUENCE</scope>
    <source>
        <strain evidence="9">RS19-109</strain>
    </source>
</reference>
<feature type="binding site" evidence="6">
    <location>
        <position position="170"/>
    </location>
    <ligand>
        <name>a divalent metal cation</name>
        <dbReference type="ChEBI" id="CHEBI:60240"/>
        <label>2</label>
        <note>catalytic</note>
    </ligand>
</feature>
<keyword evidence="10" id="KW-1185">Reference proteome</keyword>
<dbReference type="GO" id="GO:0006508">
    <property type="term" value="P:proteolysis"/>
    <property type="evidence" value="ECO:0007669"/>
    <property type="project" value="UniProtKB-KW"/>
</dbReference>
<dbReference type="InterPro" id="IPR001714">
    <property type="entry name" value="Pept_M24_MAP"/>
</dbReference>
<dbReference type="Pfam" id="PF00557">
    <property type="entry name" value="Peptidase_M24"/>
    <property type="match status" value="1"/>
</dbReference>
<dbReference type="InterPro" id="IPR000994">
    <property type="entry name" value="Pept_M24"/>
</dbReference>
<dbReference type="CDD" id="cd01086">
    <property type="entry name" value="MetAP1"/>
    <property type="match status" value="1"/>
</dbReference>
<comment type="function">
    <text evidence="1 6">Removes the N-terminal methionine from nascent proteins. The N-terminal methionine is often cleaved when the second residue in the primary sequence is small and uncharged (Met-Ala-, Cys, Gly, Pro, Ser, Thr, or Val). Requires deformylation of the N(alpha)-formylated initiator methionine before it can be hydrolyzed.</text>
</comment>
<evidence type="ECO:0000256" key="5">
    <source>
        <dbReference type="ARBA" id="ARBA00022801"/>
    </source>
</evidence>
<accession>A0A9X4MNL3</accession>
<comment type="cofactor">
    <cofactor evidence="6">
        <name>Co(2+)</name>
        <dbReference type="ChEBI" id="CHEBI:48828"/>
    </cofactor>
    <cofactor evidence="6">
        <name>Zn(2+)</name>
        <dbReference type="ChEBI" id="CHEBI:29105"/>
    </cofactor>
    <cofactor evidence="6">
        <name>Mn(2+)</name>
        <dbReference type="ChEBI" id="CHEBI:29035"/>
    </cofactor>
    <cofactor evidence="6">
        <name>Fe(2+)</name>
        <dbReference type="ChEBI" id="CHEBI:29033"/>
    </cofactor>
    <text evidence="6">Binds 2 divalent metal cations per subunit. Has a high-affinity and a low affinity metal-binding site. The true nature of the physiological cofactor is under debate. The enzyme is active with cobalt, zinc, manganese or divalent iron ions. Most likely, methionine aminopeptidases function as mononuclear Fe(2+)-metalloproteases under physiological conditions, and the catalytically relevant metal-binding site has been assigned to the histidine-containing high-affinity site.</text>
</comment>
<dbReference type="EMBL" id="JAPHEH010000001">
    <property type="protein sequence ID" value="MDG4475967.1"/>
    <property type="molecule type" value="Genomic_DNA"/>
</dbReference>
<dbReference type="NCBIfam" id="TIGR00500">
    <property type="entry name" value="met_pdase_I"/>
    <property type="match status" value="1"/>
</dbReference>
<comment type="similarity">
    <text evidence="6">Belongs to the peptidase M24A family. Methionine aminopeptidase type 1 subfamily.</text>
</comment>
<dbReference type="InterPro" id="IPR002467">
    <property type="entry name" value="Pept_M24A_MAP1"/>
</dbReference>
<organism evidence="9 10">
    <name type="scientific">Thiovibrio frasassiensis</name>
    <dbReference type="NCBI Taxonomy" id="2984131"/>
    <lineage>
        <taxon>Bacteria</taxon>
        <taxon>Pseudomonadati</taxon>
        <taxon>Thermodesulfobacteriota</taxon>
        <taxon>Desulfobulbia</taxon>
        <taxon>Desulfobulbales</taxon>
        <taxon>Thiovibrionaceae</taxon>
        <taxon>Thiovibrio</taxon>
    </lineage>
</organism>
<dbReference type="EC" id="3.4.11.18" evidence="6 7"/>
<evidence type="ECO:0000256" key="7">
    <source>
        <dbReference type="RuleBase" id="RU003653"/>
    </source>
</evidence>
<dbReference type="Proteomes" id="UP001154240">
    <property type="component" value="Unassembled WGS sequence"/>
</dbReference>
<dbReference type="RefSeq" id="WP_307632937.1">
    <property type="nucleotide sequence ID" value="NZ_JAPHEH010000001.1"/>
</dbReference>
<dbReference type="PROSITE" id="PS00680">
    <property type="entry name" value="MAP_1"/>
    <property type="match status" value="1"/>
</dbReference>
<keyword evidence="2 6" id="KW-0031">Aminopeptidase</keyword>
<feature type="binding site" evidence="6">
    <location>
        <position position="234"/>
    </location>
    <ligand>
        <name>a divalent metal cation</name>
        <dbReference type="ChEBI" id="CHEBI:60240"/>
        <label>1</label>
    </ligand>
</feature>
<feature type="binding site" evidence="6">
    <location>
        <position position="107"/>
    </location>
    <ligand>
        <name>a divalent metal cation</name>
        <dbReference type="ChEBI" id="CHEBI:60240"/>
        <label>2</label>
        <note>catalytic</note>
    </ligand>
</feature>
<dbReference type="AlphaFoldDB" id="A0A9X4MNL3"/>
<keyword evidence="4 6" id="KW-0479">Metal-binding</keyword>
<dbReference type="GO" id="GO:0070006">
    <property type="term" value="F:metalloaminopeptidase activity"/>
    <property type="evidence" value="ECO:0007669"/>
    <property type="project" value="UniProtKB-UniRule"/>
</dbReference>
<evidence type="ECO:0000313" key="10">
    <source>
        <dbReference type="Proteomes" id="UP001154240"/>
    </source>
</evidence>
<dbReference type="PRINTS" id="PR00599">
    <property type="entry name" value="MAPEPTIDASE"/>
</dbReference>
<comment type="catalytic activity">
    <reaction evidence="6 7">
        <text>Release of N-terminal amino acids, preferentially methionine, from peptides and arylamides.</text>
        <dbReference type="EC" id="3.4.11.18"/>
    </reaction>
</comment>